<keyword evidence="1" id="KW-1133">Transmembrane helix</keyword>
<organism evidence="2 3">
    <name type="scientific">Pangasianodon hypophthalmus</name>
    <name type="common">Striped catfish</name>
    <name type="synonym">Helicophagus hypophthalmus</name>
    <dbReference type="NCBI Taxonomy" id="310915"/>
    <lineage>
        <taxon>Eukaryota</taxon>
        <taxon>Metazoa</taxon>
        <taxon>Chordata</taxon>
        <taxon>Craniata</taxon>
        <taxon>Vertebrata</taxon>
        <taxon>Euteleostomi</taxon>
        <taxon>Actinopterygii</taxon>
        <taxon>Neopterygii</taxon>
        <taxon>Teleostei</taxon>
        <taxon>Ostariophysi</taxon>
        <taxon>Siluriformes</taxon>
        <taxon>Pangasiidae</taxon>
        <taxon>Pangasianodon</taxon>
    </lineage>
</organism>
<name>A0A5N5NDX7_PANHP</name>
<accession>A0A5N5NDX7</accession>
<sequence length="100" mass="11397">MYYFSVDTIFCAVCKFILYRITCTHILNACATAFTSLPSPCTVLYLSIYLFHLSLFSLIIIKFTNNNNMSCHLICMCVLEASYQVKFLMCVNTLGNKSSF</sequence>
<reference evidence="2 3" key="1">
    <citation type="submission" date="2019-06" db="EMBL/GenBank/DDBJ databases">
        <title>A chromosome-scale genome assembly of the striped catfish, Pangasianodon hypophthalmus.</title>
        <authorList>
            <person name="Wen M."/>
            <person name="Zahm M."/>
            <person name="Roques C."/>
            <person name="Cabau C."/>
            <person name="Klopp C."/>
            <person name="Donnadieu C."/>
            <person name="Jouanno E."/>
            <person name="Avarre J.-C."/>
            <person name="Campet M."/>
            <person name="Ha T.T.T."/>
            <person name="Dugue R."/>
            <person name="Lampietro C."/>
            <person name="Louis A."/>
            <person name="Herpin A."/>
            <person name="Echchiki A."/>
            <person name="Berthelot C."/>
            <person name="Parey E."/>
            <person name="Roest-Crollius H."/>
            <person name="Braasch I."/>
            <person name="Postlethwait J."/>
            <person name="Bobe J."/>
            <person name="Montfort J."/>
            <person name="Bouchez O."/>
            <person name="Begum T."/>
            <person name="Schartl M."/>
            <person name="Guiguen Y."/>
        </authorList>
    </citation>
    <scope>NUCLEOTIDE SEQUENCE [LARGE SCALE GENOMIC DNA]</scope>
    <source>
        <strain evidence="2 3">Indonesia</strain>
        <tissue evidence="2">Blood</tissue>
    </source>
</reference>
<feature type="transmembrane region" description="Helical" evidence="1">
    <location>
        <begin position="43"/>
        <end position="61"/>
    </location>
</feature>
<keyword evidence="1" id="KW-0812">Transmembrane</keyword>
<keyword evidence="1" id="KW-0472">Membrane</keyword>
<dbReference type="EMBL" id="VFJC01000010">
    <property type="protein sequence ID" value="KAB5565258.1"/>
    <property type="molecule type" value="Genomic_DNA"/>
</dbReference>
<dbReference type="Proteomes" id="UP000327468">
    <property type="component" value="Chromosome 9"/>
</dbReference>
<gene>
    <name evidence="2" type="ORF">PHYPO_G00239060</name>
</gene>
<evidence type="ECO:0000313" key="2">
    <source>
        <dbReference type="EMBL" id="KAB5565258.1"/>
    </source>
</evidence>
<evidence type="ECO:0000256" key="1">
    <source>
        <dbReference type="SAM" id="Phobius"/>
    </source>
</evidence>
<evidence type="ECO:0000313" key="3">
    <source>
        <dbReference type="Proteomes" id="UP000327468"/>
    </source>
</evidence>
<comment type="caution">
    <text evidence="2">The sequence shown here is derived from an EMBL/GenBank/DDBJ whole genome shotgun (WGS) entry which is preliminary data.</text>
</comment>
<dbReference type="AlphaFoldDB" id="A0A5N5NDX7"/>
<keyword evidence="3" id="KW-1185">Reference proteome</keyword>
<proteinExistence type="predicted"/>
<protein>
    <submittedName>
        <fullName evidence="2">Uncharacterized protein</fullName>
    </submittedName>
</protein>